<keyword evidence="2" id="KW-1185">Reference proteome</keyword>
<proteinExistence type="predicted"/>
<evidence type="ECO:0000313" key="2">
    <source>
        <dbReference type="Proteomes" id="UP000059188"/>
    </source>
</evidence>
<reference evidence="1 2" key="1">
    <citation type="submission" date="2014-11" db="EMBL/GenBank/DDBJ databases">
        <authorList>
            <person name="Wibberg Daniel"/>
        </authorList>
    </citation>
    <scope>NUCLEOTIDE SEQUENCE [LARGE SCALE GENOMIC DNA]</scope>
    <source>
        <strain evidence="1">Rhizoctonia solani AG1-IB 7/3/14</strain>
    </source>
</reference>
<organism evidence="1 2">
    <name type="scientific">Thanatephorus cucumeris (strain AG1-IB / isolate 7/3/14)</name>
    <name type="common">Lettuce bottom rot fungus</name>
    <name type="synonym">Rhizoctonia solani</name>
    <dbReference type="NCBI Taxonomy" id="1108050"/>
    <lineage>
        <taxon>Eukaryota</taxon>
        <taxon>Fungi</taxon>
        <taxon>Dikarya</taxon>
        <taxon>Basidiomycota</taxon>
        <taxon>Agaricomycotina</taxon>
        <taxon>Agaricomycetes</taxon>
        <taxon>Cantharellales</taxon>
        <taxon>Ceratobasidiaceae</taxon>
        <taxon>Rhizoctonia</taxon>
        <taxon>Rhizoctonia solani AG-1</taxon>
    </lineage>
</organism>
<protein>
    <submittedName>
        <fullName evidence="1">Uncharacterized protein</fullName>
    </submittedName>
</protein>
<dbReference type="AlphaFoldDB" id="A0A0B7FCG1"/>
<accession>A0A0B7FCG1</accession>
<dbReference type="Proteomes" id="UP000059188">
    <property type="component" value="Unassembled WGS sequence"/>
</dbReference>
<sequence>MDLPIPPNYAGIWHLHMQAPLSCQSFQGVNRSWYRGIMEKNLPHKVFFNLLACQNSSVSSHGVTDFVVSATYLPPAPYCSWTDAL</sequence>
<dbReference type="EMBL" id="LN679101">
    <property type="protein sequence ID" value="CEL55706.1"/>
    <property type="molecule type" value="Genomic_DNA"/>
</dbReference>
<evidence type="ECO:0000313" key="1">
    <source>
        <dbReference type="EMBL" id="CEL55706.1"/>
    </source>
</evidence>
<name>A0A0B7FCG1_THACB</name>
<gene>
    <name evidence="1" type="ORF">RSOLAG1IB_01718</name>
</gene>